<feature type="signal peptide" evidence="1">
    <location>
        <begin position="1"/>
        <end position="23"/>
    </location>
</feature>
<feature type="chain" id="PRO_5006867875" evidence="1">
    <location>
        <begin position="24"/>
        <end position="69"/>
    </location>
</feature>
<keyword evidence="3" id="KW-1185">Reference proteome</keyword>
<dbReference type="AlphaFoldDB" id="A0A0V0RLD1"/>
<gene>
    <name evidence="2" type="ORF">T07_7686</name>
</gene>
<keyword evidence="1" id="KW-0732">Signal</keyword>
<reference evidence="2 3" key="1">
    <citation type="submission" date="2015-01" db="EMBL/GenBank/DDBJ databases">
        <title>Evolution of Trichinella species and genotypes.</title>
        <authorList>
            <person name="Korhonen P.K."/>
            <person name="Edoardo P."/>
            <person name="Giuseppe L.R."/>
            <person name="Gasser R.B."/>
        </authorList>
    </citation>
    <scope>NUCLEOTIDE SEQUENCE [LARGE SCALE GENOMIC DNA]</scope>
    <source>
        <strain evidence="2">ISS37</strain>
    </source>
</reference>
<evidence type="ECO:0000256" key="1">
    <source>
        <dbReference type="SAM" id="SignalP"/>
    </source>
</evidence>
<accession>A0A0V0RLD1</accession>
<sequence>MKMLKHYLIVCILTIDTMIAIDAIVDDDDRVTTNCEKCKTTQSYVGHIDERHGRESTIKYETMHIEYEK</sequence>
<evidence type="ECO:0000313" key="3">
    <source>
        <dbReference type="Proteomes" id="UP000054630"/>
    </source>
</evidence>
<evidence type="ECO:0000313" key="2">
    <source>
        <dbReference type="EMBL" id="KRX15234.1"/>
    </source>
</evidence>
<comment type="caution">
    <text evidence="2">The sequence shown here is derived from an EMBL/GenBank/DDBJ whole genome shotgun (WGS) entry which is preliminary data.</text>
</comment>
<name>A0A0V0RLD1_9BILA</name>
<dbReference type="EMBL" id="JYDL01000137">
    <property type="protein sequence ID" value="KRX15234.1"/>
    <property type="molecule type" value="Genomic_DNA"/>
</dbReference>
<organism evidence="2 3">
    <name type="scientific">Trichinella nelsoni</name>
    <dbReference type="NCBI Taxonomy" id="6336"/>
    <lineage>
        <taxon>Eukaryota</taxon>
        <taxon>Metazoa</taxon>
        <taxon>Ecdysozoa</taxon>
        <taxon>Nematoda</taxon>
        <taxon>Enoplea</taxon>
        <taxon>Dorylaimia</taxon>
        <taxon>Trichinellida</taxon>
        <taxon>Trichinellidae</taxon>
        <taxon>Trichinella</taxon>
    </lineage>
</organism>
<proteinExistence type="predicted"/>
<protein>
    <submittedName>
        <fullName evidence="2">Uncharacterized protein</fullName>
    </submittedName>
</protein>
<dbReference type="Proteomes" id="UP000054630">
    <property type="component" value="Unassembled WGS sequence"/>
</dbReference>